<dbReference type="Proteomes" id="UP000182894">
    <property type="component" value="Unassembled WGS sequence"/>
</dbReference>
<evidence type="ECO:0000313" key="1">
    <source>
        <dbReference type="EMBL" id="SDJ18844.1"/>
    </source>
</evidence>
<reference evidence="2" key="1">
    <citation type="submission" date="2016-10" db="EMBL/GenBank/DDBJ databases">
        <authorList>
            <person name="Varghese N."/>
            <person name="Submissions S."/>
        </authorList>
    </citation>
    <scope>NUCLEOTIDE SEQUENCE [LARGE SCALE GENOMIC DNA]</scope>
    <source>
        <strain evidence="2">ATCC 700689</strain>
    </source>
</reference>
<dbReference type="STRING" id="89065.SAMN05216605_12312"/>
<dbReference type="RefSeq" id="WP_074758551.1">
    <property type="nucleotide sequence ID" value="NZ_FNCO01000023.1"/>
</dbReference>
<organism evidence="1 2">
    <name type="scientific">Pseudomonas abietaniphila</name>
    <dbReference type="NCBI Taxonomy" id="89065"/>
    <lineage>
        <taxon>Bacteria</taxon>
        <taxon>Pseudomonadati</taxon>
        <taxon>Pseudomonadota</taxon>
        <taxon>Gammaproteobacteria</taxon>
        <taxon>Pseudomonadales</taxon>
        <taxon>Pseudomonadaceae</taxon>
        <taxon>Pseudomonas</taxon>
    </lineage>
</organism>
<dbReference type="AlphaFoldDB" id="A0A1G8RP48"/>
<evidence type="ECO:0000313" key="2">
    <source>
        <dbReference type="Proteomes" id="UP000182894"/>
    </source>
</evidence>
<proteinExistence type="predicted"/>
<sequence length="109" mass="12266">MPRYHICFSASRDHFPQATEHTRVLFLEHPIEYDSDIIRVQDWAAKQVEAGSTMLTSWRELKGSYRPGAYHCPTCRLELPEDRVCDVCGGRCNTGELPAANVEVADGGQ</sequence>
<gene>
    <name evidence="1" type="ORF">SAMN05216605_12312</name>
</gene>
<protein>
    <submittedName>
        <fullName evidence="1">Uncharacterized protein</fullName>
    </submittedName>
</protein>
<name>A0A1G8RP48_9PSED</name>
<keyword evidence="2" id="KW-1185">Reference proteome</keyword>
<accession>A0A1G8RP48</accession>
<dbReference type="EMBL" id="FNCO01000023">
    <property type="protein sequence ID" value="SDJ18844.1"/>
    <property type="molecule type" value="Genomic_DNA"/>
</dbReference>